<dbReference type="AlphaFoldDB" id="A0A915LUD6"/>
<evidence type="ECO:0000313" key="2">
    <source>
        <dbReference type="Proteomes" id="UP000887561"/>
    </source>
</evidence>
<name>A0A915LUD6_MELJA</name>
<proteinExistence type="predicted"/>
<feature type="compositionally biased region" description="Low complexity" evidence="1">
    <location>
        <begin position="16"/>
        <end position="33"/>
    </location>
</feature>
<dbReference type="Proteomes" id="UP000887561">
    <property type="component" value="Unplaced"/>
</dbReference>
<organism evidence="2 3">
    <name type="scientific">Meloidogyne javanica</name>
    <name type="common">Root-knot nematode worm</name>
    <dbReference type="NCBI Taxonomy" id="6303"/>
    <lineage>
        <taxon>Eukaryota</taxon>
        <taxon>Metazoa</taxon>
        <taxon>Ecdysozoa</taxon>
        <taxon>Nematoda</taxon>
        <taxon>Chromadorea</taxon>
        <taxon>Rhabditida</taxon>
        <taxon>Tylenchina</taxon>
        <taxon>Tylenchomorpha</taxon>
        <taxon>Tylenchoidea</taxon>
        <taxon>Meloidogynidae</taxon>
        <taxon>Meloidogyninae</taxon>
        <taxon>Meloidogyne</taxon>
        <taxon>Meloidogyne incognita group</taxon>
    </lineage>
</organism>
<sequence length="71" mass="7311">VRLGNMPALPKFEFLTGASSSKEGSSSATSTRGTTKDDDSDEEDSSSESQSKVSYPSAAPTASKSVFTSGK</sequence>
<dbReference type="WBParaSite" id="scaffold19412_cov260.g19217">
    <property type="protein sequence ID" value="scaffold19412_cov260.g19217"/>
    <property type="gene ID" value="scaffold19412_cov260.g19217"/>
</dbReference>
<feature type="region of interest" description="Disordered" evidence="1">
    <location>
        <begin position="1"/>
        <end position="71"/>
    </location>
</feature>
<feature type="compositionally biased region" description="Polar residues" evidence="1">
    <location>
        <begin position="50"/>
        <end position="71"/>
    </location>
</feature>
<evidence type="ECO:0000313" key="3">
    <source>
        <dbReference type="WBParaSite" id="scaffold19412_cov260.g19217"/>
    </source>
</evidence>
<reference evidence="3" key="1">
    <citation type="submission" date="2022-11" db="UniProtKB">
        <authorList>
            <consortium name="WormBaseParasite"/>
        </authorList>
    </citation>
    <scope>IDENTIFICATION</scope>
</reference>
<protein>
    <submittedName>
        <fullName evidence="3">Uncharacterized protein</fullName>
    </submittedName>
</protein>
<evidence type="ECO:0000256" key="1">
    <source>
        <dbReference type="SAM" id="MobiDB-lite"/>
    </source>
</evidence>
<accession>A0A915LUD6</accession>
<keyword evidence="2" id="KW-1185">Reference proteome</keyword>